<keyword evidence="3" id="KW-1185">Reference proteome</keyword>
<dbReference type="InterPro" id="IPR049920">
    <property type="entry name" value="IK1_05631-like"/>
</dbReference>
<dbReference type="Proteomes" id="UP001501710">
    <property type="component" value="Unassembled WGS sequence"/>
</dbReference>
<feature type="transmembrane region" description="Helical" evidence="1">
    <location>
        <begin position="35"/>
        <end position="51"/>
    </location>
</feature>
<feature type="transmembrane region" description="Helical" evidence="1">
    <location>
        <begin position="57"/>
        <end position="75"/>
    </location>
</feature>
<organism evidence="2 3">
    <name type="scientific">Actinomadura meridiana</name>
    <dbReference type="NCBI Taxonomy" id="559626"/>
    <lineage>
        <taxon>Bacteria</taxon>
        <taxon>Bacillati</taxon>
        <taxon>Actinomycetota</taxon>
        <taxon>Actinomycetes</taxon>
        <taxon>Streptosporangiales</taxon>
        <taxon>Thermomonosporaceae</taxon>
        <taxon>Actinomadura</taxon>
    </lineage>
</organism>
<feature type="transmembrane region" description="Helical" evidence="1">
    <location>
        <begin position="168"/>
        <end position="189"/>
    </location>
</feature>
<keyword evidence="1" id="KW-0472">Membrane</keyword>
<gene>
    <name evidence="2" type="ORF">GCM10022254_51110</name>
</gene>
<feature type="transmembrane region" description="Helical" evidence="1">
    <location>
        <begin position="195"/>
        <end position="213"/>
    </location>
</feature>
<reference evidence="3" key="1">
    <citation type="journal article" date="2019" name="Int. J. Syst. Evol. Microbiol.">
        <title>The Global Catalogue of Microorganisms (GCM) 10K type strain sequencing project: providing services to taxonomists for standard genome sequencing and annotation.</title>
        <authorList>
            <consortium name="The Broad Institute Genomics Platform"/>
            <consortium name="The Broad Institute Genome Sequencing Center for Infectious Disease"/>
            <person name="Wu L."/>
            <person name="Ma J."/>
        </authorList>
    </citation>
    <scope>NUCLEOTIDE SEQUENCE [LARGE SCALE GENOMIC DNA]</scope>
    <source>
        <strain evidence="3">JCM 17440</strain>
    </source>
</reference>
<keyword evidence="1" id="KW-1133">Transmembrane helix</keyword>
<evidence type="ECO:0000256" key="1">
    <source>
        <dbReference type="SAM" id="Phobius"/>
    </source>
</evidence>
<protein>
    <submittedName>
        <fullName evidence="2">Uncharacterized protein</fullName>
    </submittedName>
</protein>
<dbReference type="RefSeq" id="WP_344900946.1">
    <property type="nucleotide sequence ID" value="NZ_BAABAS010000019.1"/>
</dbReference>
<keyword evidence="1" id="KW-0812">Transmembrane</keyword>
<proteinExistence type="predicted"/>
<dbReference type="Pfam" id="PF18159">
    <property type="entry name" value="S_4TM"/>
    <property type="match status" value="1"/>
</dbReference>
<sequence length="299" mass="33727">MTSIHPITNRQDSVEAIRLLKAVAVTHLYNQRTQALSFTISIVLAVAGLLTGPGSQYGPAVVLIGALWVAVYKGVMAPWAERYLRSAATLQEMFDADLLGLPWNRVAVGDRISEDEVSRLSRRFRGDENRLRGYYLVAETAAPPYDLLFCLEQNLAWGSRIRLRFSQVMLGTLVLWSITGVLITLAIGATVSTLITGWFVPSLALLVLCLEMYRTQMASTRERLRVLGLVRVAIEEPSSPVLATSASLTLFARQVQDTLFHMRRLQPRLPTWFFQRHHDRDKADFQVRMQLLEGRFPRS</sequence>
<name>A0ABP8CD84_9ACTN</name>
<accession>A0ABP8CD84</accession>
<evidence type="ECO:0000313" key="2">
    <source>
        <dbReference type="EMBL" id="GAA4237799.1"/>
    </source>
</evidence>
<evidence type="ECO:0000313" key="3">
    <source>
        <dbReference type="Proteomes" id="UP001501710"/>
    </source>
</evidence>
<comment type="caution">
    <text evidence="2">The sequence shown here is derived from an EMBL/GenBank/DDBJ whole genome shotgun (WGS) entry which is preliminary data.</text>
</comment>
<dbReference type="EMBL" id="BAABAS010000019">
    <property type="protein sequence ID" value="GAA4237799.1"/>
    <property type="molecule type" value="Genomic_DNA"/>
</dbReference>